<evidence type="ECO:0000256" key="8">
    <source>
        <dbReference type="ARBA" id="ARBA00022857"/>
    </source>
</evidence>
<evidence type="ECO:0000256" key="14">
    <source>
        <dbReference type="ARBA" id="ARBA00032738"/>
    </source>
</evidence>
<evidence type="ECO:0000256" key="6">
    <source>
        <dbReference type="ARBA" id="ARBA00022630"/>
    </source>
</evidence>
<dbReference type="PANTHER" id="PTHR42802:SF1">
    <property type="entry name" value="L-ORNITHINE N(5)-MONOOXYGENASE"/>
    <property type="match status" value="1"/>
</dbReference>
<evidence type="ECO:0000256" key="1">
    <source>
        <dbReference type="ARBA" id="ARBA00001974"/>
    </source>
</evidence>
<dbReference type="InterPro" id="IPR036188">
    <property type="entry name" value="FAD/NAD-bd_sf"/>
</dbReference>
<evidence type="ECO:0000256" key="7">
    <source>
        <dbReference type="ARBA" id="ARBA00022827"/>
    </source>
</evidence>
<dbReference type="Gene3D" id="3.50.50.60">
    <property type="entry name" value="FAD/NAD(P)-binding domain"/>
    <property type="match status" value="1"/>
</dbReference>
<evidence type="ECO:0000256" key="5">
    <source>
        <dbReference type="ARBA" id="ARBA00016406"/>
    </source>
</evidence>
<evidence type="ECO:0000256" key="11">
    <source>
        <dbReference type="ARBA" id="ARBA00029939"/>
    </source>
</evidence>
<dbReference type="InterPro" id="IPR025700">
    <property type="entry name" value="Lys/Orn_oxygenase"/>
</dbReference>
<organism evidence="16 17">
    <name type="scientific">Micromonospora tulbaghiae</name>
    <dbReference type="NCBI Taxonomy" id="479978"/>
    <lineage>
        <taxon>Bacteria</taxon>
        <taxon>Bacillati</taxon>
        <taxon>Actinomycetota</taxon>
        <taxon>Actinomycetes</taxon>
        <taxon>Micromonosporales</taxon>
        <taxon>Micromonosporaceae</taxon>
        <taxon>Micromonospora</taxon>
    </lineage>
</organism>
<comment type="similarity">
    <text evidence="3">Belongs to the lysine N(6)-hydroxylase/L-ornithine N(5)-oxygenase family.</text>
</comment>
<proteinExistence type="inferred from homology"/>
<dbReference type="RefSeq" id="WP_120569428.1">
    <property type="nucleotide sequence ID" value="NZ_CP024087.1"/>
</dbReference>
<dbReference type="SUPFAM" id="SSF51905">
    <property type="entry name" value="FAD/NAD(P)-binding domain"/>
    <property type="match status" value="1"/>
</dbReference>
<dbReference type="Proteomes" id="UP000267804">
    <property type="component" value="Chromosome"/>
</dbReference>
<dbReference type="SUPFAM" id="SSF51971">
    <property type="entry name" value="Nucleotide-binding domain"/>
    <property type="match status" value="1"/>
</dbReference>
<evidence type="ECO:0000256" key="9">
    <source>
        <dbReference type="ARBA" id="ARBA00023002"/>
    </source>
</evidence>
<evidence type="ECO:0000256" key="3">
    <source>
        <dbReference type="ARBA" id="ARBA00007588"/>
    </source>
</evidence>
<dbReference type="EMBL" id="CP024087">
    <property type="protein sequence ID" value="AYF27055.1"/>
    <property type="molecule type" value="Genomic_DNA"/>
</dbReference>
<dbReference type="EC" id="1.14.13.59" evidence="4"/>
<keyword evidence="6" id="KW-0285">Flavoprotein</keyword>
<comment type="catalytic activity">
    <reaction evidence="15">
        <text>L-lysine + NADPH + O2 = N(6)-hydroxy-L-lysine + NADP(+) + H2O</text>
        <dbReference type="Rhea" id="RHEA:23228"/>
        <dbReference type="ChEBI" id="CHEBI:15377"/>
        <dbReference type="ChEBI" id="CHEBI:15379"/>
        <dbReference type="ChEBI" id="CHEBI:32551"/>
        <dbReference type="ChEBI" id="CHEBI:57783"/>
        <dbReference type="ChEBI" id="CHEBI:57820"/>
        <dbReference type="ChEBI" id="CHEBI:58349"/>
        <dbReference type="EC" id="1.14.13.59"/>
    </reaction>
</comment>
<evidence type="ECO:0000256" key="10">
    <source>
        <dbReference type="ARBA" id="ARBA00023033"/>
    </source>
</evidence>
<dbReference type="GO" id="GO:0047091">
    <property type="term" value="F:L-lysine 6-monooxygenase (NADPH) activity"/>
    <property type="evidence" value="ECO:0007669"/>
    <property type="project" value="UniProtKB-EC"/>
</dbReference>
<dbReference type="Pfam" id="PF13434">
    <property type="entry name" value="Lys_Orn_oxgnase"/>
    <property type="match status" value="1"/>
</dbReference>
<name>A0A386WFF8_9ACTN</name>
<evidence type="ECO:0000313" key="16">
    <source>
        <dbReference type="EMBL" id="AYF27055.1"/>
    </source>
</evidence>
<comment type="pathway">
    <text evidence="2">Siderophore biosynthesis.</text>
</comment>
<keyword evidence="8" id="KW-0521">NADP</keyword>
<keyword evidence="7" id="KW-0274">FAD</keyword>
<evidence type="ECO:0000256" key="2">
    <source>
        <dbReference type="ARBA" id="ARBA00004924"/>
    </source>
</evidence>
<dbReference type="PANTHER" id="PTHR42802">
    <property type="entry name" value="MONOOXYGENASE"/>
    <property type="match status" value="1"/>
</dbReference>
<dbReference type="KEGG" id="mtua:CSH63_06350"/>
<dbReference type="AlphaFoldDB" id="A0A386WFF8"/>
<protein>
    <recommendedName>
        <fullName evidence="5">L-lysine N6-monooxygenase MbtG</fullName>
        <ecNumber evidence="4">1.14.13.59</ecNumber>
    </recommendedName>
    <alternativeName>
        <fullName evidence="14">Lysine 6-N-hydroxylase</fullName>
    </alternativeName>
    <alternativeName>
        <fullName evidence="13">Lysine N6-hydroxylase</fullName>
    </alternativeName>
    <alternativeName>
        <fullName evidence="11">Lysine-N-oxygenase</fullName>
    </alternativeName>
    <alternativeName>
        <fullName evidence="12">Mycobactin synthase protein G</fullName>
    </alternativeName>
</protein>
<gene>
    <name evidence="16" type="ORF">CSH63_06350</name>
</gene>
<comment type="cofactor">
    <cofactor evidence="1">
        <name>FAD</name>
        <dbReference type="ChEBI" id="CHEBI:57692"/>
    </cofactor>
</comment>
<evidence type="ECO:0000256" key="13">
    <source>
        <dbReference type="ARBA" id="ARBA00032493"/>
    </source>
</evidence>
<keyword evidence="9" id="KW-0560">Oxidoreductase</keyword>
<evidence type="ECO:0000313" key="17">
    <source>
        <dbReference type="Proteomes" id="UP000267804"/>
    </source>
</evidence>
<evidence type="ECO:0000256" key="4">
    <source>
        <dbReference type="ARBA" id="ARBA00013076"/>
    </source>
</evidence>
<reference evidence="16 17" key="1">
    <citation type="submission" date="2017-10" db="EMBL/GenBank/DDBJ databases">
        <title>Integration of genomic and chemical information greatly accelerates assignment of the full stereostructure of myelolactone, a potent inhibitor of myeloma from a marine-derived Micromonospora.</title>
        <authorList>
            <person name="Kim M.C."/>
            <person name="Machado H."/>
            <person name="Jensen P.R."/>
            <person name="Fenical W."/>
        </authorList>
    </citation>
    <scope>NUCLEOTIDE SEQUENCE [LARGE SCALE GENOMIC DNA]</scope>
    <source>
        <strain evidence="16 17">CNY-010</strain>
    </source>
</reference>
<evidence type="ECO:0000256" key="15">
    <source>
        <dbReference type="ARBA" id="ARBA00048407"/>
    </source>
</evidence>
<sequence length="419" mass="46647">MTQTFHTVGIGAGPANLSLAAMYDTLAPHDIALFESRDRPGWHDGMLHSGVRMQTGWVKDLVSLYDPTHPLSFLNYLVTTGRVYALLGAGFDTIPRIEYQQYLVWAAGQLPRITYGTRVDRVEFDGALVSRSGGAALARSRHLVLGSGTVPFVPEFLDALDPRHLFVADELHQRLATVPDEPDLPWIVIGSGQTSAECVAALLARGCRDIRWIGRRSWFAPLEDSPSANDLYRPAYQEAFLTLSRDVRERLVSGQILTSDGISPGTLRGIYQHNYEERLRTGRFPVTIMPSRTVTGARQLDGEVELECLTAGSGEERHRAVNLVVAAGRRQAPLPFDPELTALIDLDERGEPVIESDYSIRWKHADDHKIFVLNRGRYVQGLVDSNLSILPIRSAMVLNSIAGRTVCRFRDDYLSTRWA</sequence>
<accession>A0A386WFF8</accession>
<evidence type="ECO:0000256" key="12">
    <source>
        <dbReference type="ARBA" id="ARBA00031158"/>
    </source>
</evidence>
<keyword evidence="10 16" id="KW-0503">Monooxygenase</keyword>